<dbReference type="Gene3D" id="3.30.160.60">
    <property type="entry name" value="Classic Zinc Finger"/>
    <property type="match status" value="1"/>
</dbReference>
<feature type="compositionally biased region" description="Basic and acidic residues" evidence="7">
    <location>
        <begin position="137"/>
        <end position="147"/>
    </location>
</feature>
<evidence type="ECO:0000256" key="4">
    <source>
        <dbReference type="ARBA" id="ARBA00022833"/>
    </source>
</evidence>
<dbReference type="InterPro" id="IPR003656">
    <property type="entry name" value="Znf_BED"/>
</dbReference>
<organism evidence="10 11">
    <name type="scientific">Phyllosticta citricarpa</name>
    <dbReference type="NCBI Taxonomy" id="55181"/>
    <lineage>
        <taxon>Eukaryota</taxon>
        <taxon>Fungi</taxon>
        <taxon>Dikarya</taxon>
        <taxon>Ascomycota</taxon>
        <taxon>Pezizomycotina</taxon>
        <taxon>Dothideomycetes</taxon>
        <taxon>Dothideomycetes incertae sedis</taxon>
        <taxon>Botryosphaeriales</taxon>
        <taxon>Phyllostictaceae</taxon>
        <taxon>Phyllosticta</taxon>
    </lineage>
</organism>
<keyword evidence="3 6" id="KW-0863">Zinc-finger</keyword>
<dbReference type="PROSITE" id="PS50808">
    <property type="entry name" value="ZF_BED"/>
    <property type="match status" value="1"/>
</dbReference>
<proteinExistence type="predicted"/>
<feature type="region of interest" description="Disordered" evidence="7">
    <location>
        <begin position="111"/>
        <end position="428"/>
    </location>
</feature>
<dbReference type="PROSITE" id="PS00028">
    <property type="entry name" value="ZINC_FINGER_C2H2_1"/>
    <property type="match status" value="1"/>
</dbReference>
<dbReference type="InterPro" id="IPR013087">
    <property type="entry name" value="Znf_C2H2_type"/>
</dbReference>
<keyword evidence="5" id="KW-0539">Nucleus</keyword>
<evidence type="ECO:0000256" key="5">
    <source>
        <dbReference type="ARBA" id="ARBA00023242"/>
    </source>
</evidence>
<evidence type="ECO:0000256" key="6">
    <source>
        <dbReference type="PROSITE-ProRule" id="PRU00042"/>
    </source>
</evidence>
<dbReference type="PANTHER" id="PTHR23215">
    <property type="entry name" value="ZINC FINGER PROTEIN 207"/>
    <property type="match status" value="1"/>
</dbReference>
<keyword evidence="11" id="KW-1185">Reference proteome</keyword>
<dbReference type="SMART" id="SM00355">
    <property type="entry name" value="ZnF_C2H2"/>
    <property type="match status" value="2"/>
</dbReference>
<name>A0ABR1LIM0_9PEZI</name>
<evidence type="ECO:0000256" key="2">
    <source>
        <dbReference type="ARBA" id="ARBA00022723"/>
    </source>
</evidence>
<feature type="compositionally biased region" description="Low complexity" evidence="7">
    <location>
        <begin position="338"/>
        <end position="352"/>
    </location>
</feature>
<evidence type="ECO:0000256" key="1">
    <source>
        <dbReference type="ARBA" id="ARBA00004123"/>
    </source>
</evidence>
<feature type="compositionally biased region" description="Basic and acidic residues" evidence="7">
    <location>
        <begin position="398"/>
        <end position="407"/>
    </location>
</feature>
<dbReference type="PANTHER" id="PTHR23215:SF0">
    <property type="entry name" value="BUB3-INTERACTING AND GLEBS MOTIF-CONTAINING PROTEIN ZNF207"/>
    <property type="match status" value="1"/>
</dbReference>
<evidence type="ECO:0000259" key="8">
    <source>
        <dbReference type="PROSITE" id="PS50157"/>
    </source>
</evidence>
<evidence type="ECO:0000256" key="3">
    <source>
        <dbReference type="ARBA" id="ARBA00022771"/>
    </source>
</evidence>
<sequence length="473" mass="50661">MGKKKRHHPDVEEILSRPWCYYCERDFDDLKILINHQKAKHFKCERCGRRLNTAGGLNVHMTQVHKESLTQVENAIPSRAGLEYEIFGMEGVPEDVVQSHNQRVVQQYYEQQAEHHAATGNPPPGSNSTGSGAPKKPKLESKGDLKARLAAHKAKKAAEAGGSSGDVTPITGAHGGQSPAPVQSPATFQLTDEQQAGSPTYPQQQMPYSAQQGSPGQPAYVQPYPQSGFPPHNAQYPQQPPSAFPSQPGYGTPAFPTPGASPFPGQQFPQAPGQPYQAPYQAGPPRAQGSGSPPANFPYGAHQPPNRTPPTNPPQPARQGSLPAAPSLPQRPSFGAPQVNQFQMQQMHQGHVPTAPGARPSGQNGQPASSIPGLEASVDELISSAGRQAESATPAANDAEKKEPETGKKKKDKVPTKLVYSDNEFSPEEKMARLPRYAFNPEVRREGETVIGTLEPPVTGVVVGQDDVVDSTG</sequence>
<feature type="compositionally biased region" description="Polar residues" evidence="7">
    <location>
        <begin position="180"/>
        <end position="215"/>
    </location>
</feature>
<evidence type="ECO:0000313" key="11">
    <source>
        <dbReference type="Proteomes" id="UP001365128"/>
    </source>
</evidence>
<keyword evidence="2" id="KW-0479">Metal-binding</keyword>
<feature type="compositionally biased region" description="Pro residues" evidence="7">
    <location>
        <begin position="306"/>
        <end position="316"/>
    </location>
</feature>
<dbReference type="SUPFAM" id="SSF57667">
    <property type="entry name" value="beta-beta-alpha zinc fingers"/>
    <property type="match status" value="1"/>
</dbReference>
<feature type="compositionally biased region" description="Low complexity" evidence="7">
    <location>
        <begin position="262"/>
        <end position="289"/>
    </location>
</feature>
<reference evidence="10 11" key="1">
    <citation type="submission" date="2024-04" db="EMBL/GenBank/DDBJ databases">
        <title>Phyllosticta paracitricarpa is synonymous to the EU quarantine fungus P. citricarpa based on phylogenomic analyses.</title>
        <authorList>
            <consortium name="Lawrence Berkeley National Laboratory"/>
            <person name="Van Ingen-Buijs V.A."/>
            <person name="Van Westerhoven A.C."/>
            <person name="Haridas S."/>
            <person name="Skiadas P."/>
            <person name="Martin F."/>
            <person name="Groenewald J.Z."/>
            <person name="Crous P.W."/>
            <person name="Seidl M.F."/>
        </authorList>
    </citation>
    <scope>NUCLEOTIDE SEQUENCE [LARGE SCALE GENOMIC DNA]</scope>
    <source>
        <strain evidence="10 11">CBS 122670</strain>
    </source>
</reference>
<accession>A0ABR1LIM0</accession>
<dbReference type="Proteomes" id="UP001365128">
    <property type="component" value="Unassembled WGS sequence"/>
</dbReference>
<evidence type="ECO:0000259" key="9">
    <source>
        <dbReference type="PROSITE" id="PS50808"/>
    </source>
</evidence>
<comment type="subcellular location">
    <subcellularLocation>
        <location evidence="1">Nucleus</location>
    </subcellularLocation>
</comment>
<feature type="domain" description="C2H2-type" evidence="8">
    <location>
        <begin position="42"/>
        <end position="70"/>
    </location>
</feature>
<protein>
    <submittedName>
        <fullName evidence="10">C2H2 finger domain-containing protein</fullName>
    </submittedName>
</protein>
<dbReference type="EMBL" id="JBBPDW010000042">
    <property type="protein sequence ID" value="KAK7534560.1"/>
    <property type="molecule type" value="Genomic_DNA"/>
</dbReference>
<comment type="caution">
    <text evidence="10">The sequence shown here is derived from an EMBL/GenBank/DDBJ whole genome shotgun (WGS) entry which is preliminary data.</text>
</comment>
<evidence type="ECO:0000256" key="7">
    <source>
        <dbReference type="SAM" id="MobiDB-lite"/>
    </source>
</evidence>
<dbReference type="InterPro" id="IPR036236">
    <property type="entry name" value="Znf_C2H2_sf"/>
</dbReference>
<keyword evidence="4" id="KW-0862">Zinc</keyword>
<dbReference type="CDD" id="cd20908">
    <property type="entry name" value="SUF4-like"/>
    <property type="match status" value="1"/>
</dbReference>
<evidence type="ECO:0000313" key="10">
    <source>
        <dbReference type="EMBL" id="KAK7534560.1"/>
    </source>
</evidence>
<dbReference type="PROSITE" id="PS50157">
    <property type="entry name" value="ZINC_FINGER_C2H2_2"/>
    <property type="match status" value="1"/>
</dbReference>
<feature type="domain" description="BED-type" evidence="9">
    <location>
        <begin position="13"/>
        <end position="72"/>
    </location>
</feature>
<gene>
    <name evidence="10" type="ORF">IWX46DRAFT_584317</name>
</gene>